<dbReference type="InterPro" id="IPR016181">
    <property type="entry name" value="Acyl_CoA_acyltransferase"/>
</dbReference>
<comment type="caution">
    <text evidence="2">The sequence shown here is derived from an EMBL/GenBank/DDBJ whole genome shotgun (WGS) entry which is preliminary data.</text>
</comment>
<keyword evidence="3" id="KW-1185">Reference proteome</keyword>
<proteinExistence type="predicted"/>
<dbReference type="InterPro" id="IPR039968">
    <property type="entry name" value="BcerS-like"/>
</dbReference>
<dbReference type="SUPFAM" id="SSF55729">
    <property type="entry name" value="Acyl-CoA N-acyltransferases (Nat)"/>
    <property type="match status" value="1"/>
</dbReference>
<dbReference type="PANTHER" id="PTHR41368">
    <property type="entry name" value="PROTEIN YGHO"/>
    <property type="match status" value="1"/>
</dbReference>
<sequence length="386" mass="42635">MTGVTVRPVQRRGDVSAFLRLPHDLYRDDPHWVPPADSEARAFLSPRHNPFFDSGTAQLFLARRAGRTVGRIAAVVDRRYLERHDADCGQLGLFECVDDGAVASALFAAAARWLRGHGLNRAIGPLSFTVNDECGLLVDGFGAPPTTGMPHNPAYYPRLFADCGFTKAKDLYSWHAPVPADGQCPPLIRRAAQRALDDPDVLIRPLDAARFDADLATVKRIYNEAWERNYAAVPVTDREFALLAQRLKAVIRPGLLQIATVRGEPAGFTLWVPDVNQARRPGAARPPRWRQALGALGLRHGTAGRTPGIDRTRASTSGVLGAYRGRGLMAALFCRAQRAAAELGYRENEFSWILEDNRDANRHARAMGGRHVRTHRLYTRELEGLA</sequence>
<gene>
    <name evidence="2" type="ORF">ACFP1Z_29305</name>
</gene>
<protein>
    <submittedName>
        <fullName evidence="2">GNAT family N-acetyltransferase</fullName>
        <ecNumber evidence="2">2.3.-.-</ecNumber>
    </submittedName>
</protein>
<evidence type="ECO:0000259" key="1">
    <source>
        <dbReference type="PROSITE" id="PS51186"/>
    </source>
</evidence>
<dbReference type="PANTHER" id="PTHR41368:SF1">
    <property type="entry name" value="PROTEIN YGHO"/>
    <property type="match status" value="1"/>
</dbReference>
<name>A0ABW0ZA89_9ACTN</name>
<accession>A0ABW0ZA89</accession>
<dbReference type="RefSeq" id="WP_390320726.1">
    <property type="nucleotide sequence ID" value="NZ_JBHSPB010000025.1"/>
</dbReference>
<evidence type="ECO:0000313" key="2">
    <source>
        <dbReference type="EMBL" id="MFC5724261.1"/>
    </source>
</evidence>
<feature type="domain" description="N-acetyltransferase" evidence="1">
    <location>
        <begin position="201"/>
        <end position="386"/>
    </location>
</feature>
<dbReference type="Gene3D" id="3.40.630.30">
    <property type="match status" value="1"/>
</dbReference>
<dbReference type="Proteomes" id="UP001596083">
    <property type="component" value="Unassembled WGS sequence"/>
</dbReference>
<evidence type="ECO:0000313" key="3">
    <source>
        <dbReference type="Proteomes" id="UP001596083"/>
    </source>
</evidence>
<keyword evidence="2" id="KW-0808">Transferase</keyword>
<organism evidence="2 3">
    <name type="scientific">Streptomyces gamaensis</name>
    <dbReference type="NCBI Taxonomy" id="1763542"/>
    <lineage>
        <taxon>Bacteria</taxon>
        <taxon>Bacillati</taxon>
        <taxon>Actinomycetota</taxon>
        <taxon>Actinomycetes</taxon>
        <taxon>Kitasatosporales</taxon>
        <taxon>Streptomycetaceae</taxon>
        <taxon>Streptomyces</taxon>
    </lineage>
</organism>
<dbReference type="GO" id="GO:0016746">
    <property type="term" value="F:acyltransferase activity"/>
    <property type="evidence" value="ECO:0007669"/>
    <property type="project" value="UniProtKB-KW"/>
</dbReference>
<dbReference type="InterPro" id="IPR000182">
    <property type="entry name" value="GNAT_dom"/>
</dbReference>
<keyword evidence="2" id="KW-0012">Acyltransferase</keyword>
<dbReference type="EC" id="2.3.-.-" evidence="2"/>
<reference evidence="3" key="1">
    <citation type="journal article" date="2019" name="Int. J. Syst. Evol. Microbiol.">
        <title>The Global Catalogue of Microorganisms (GCM) 10K type strain sequencing project: providing services to taxonomists for standard genome sequencing and annotation.</title>
        <authorList>
            <consortium name="The Broad Institute Genomics Platform"/>
            <consortium name="The Broad Institute Genome Sequencing Center for Infectious Disease"/>
            <person name="Wu L."/>
            <person name="Ma J."/>
        </authorList>
    </citation>
    <scope>NUCLEOTIDE SEQUENCE [LARGE SCALE GENOMIC DNA]</scope>
    <source>
        <strain evidence="3">CGMCC 4.7304</strain>
    </source>
</reference>
<dbReference type="EMBL" id="JBHSPB010000025">
    <property type="protein sequence ID" value="MFC5724261.1"/>
    <property type="molecule type" value="Genomic_DNA"/>
</dbReference>
<dbReference type="PROSITE" id="PS51186">
    <property type="entry name" value="GNAT"/>
    <property type="match status" value="1"/>
</dbReference>